<dbReference type="AlphaFoldDB" id="A0A8S3TFG9"/>
<protein>
    <submittedName>
        <fullName evidence="2">Uncharacterized protein</fullName>
    </submittedName>
</protein>
<feature type="compositionally biased region" description="Polar residues" evidence="1">
    <location>
        <begin position="250"/>
        <end position="273"/>
    </location>
</feature>
<feature type="compositionally biased region" description="Basic and acidic residues" evidence="1">
    <location>
        <begin position="381"/>
        <end position="432"/>
    </location>
</feature>
<feature type="compositionally biased region" description="Polar residues" evidence="1">
    <location>
        <begin position="370"/>
        <end position="380"/>
    </location>
</feature>
<feature type="compositionally biased region" description="Basic and acidic residues" evidence="1">
    <location>
        <begin position="46"/>
        <end position="77"/>
    </location>
</feature>
<gene>
    <name evidence="2" type="ORF">MEDL_45115</name>
</gene>
<feature type="compositionally biased region" description="Polar residues" evidence="1">
    <location>
        <begin position="79"/>
        <end position="88"/>
    </location>
</feature>
<feature type="compositionally biased region" description="Basic and acidic residues" evidence="1">
    <location>
        <begin position="647"/>
        <end position="665"/>
    </location>
</feature>
<name>A0A8S3TFG9_MYTED</name>
<evidence type="ECO:0000313" key="3">
    <source>
        <dbReference type="Proteomes" id="UP000683360"/>
    </source>
</evidence>
<dbReference type="Proteomes" id="UP000683360">
    <property type="component" value="Unassembled WGS sequence"/>
</dbReference>
<sequence>MFGRLMSKVFGIEKKTDESSSKERRHSFEDTSPRKHQTRSKGKKRSTPEAKRQRSEEPPLGEKDPTAVDTDKSDDYIKLTQSKTSGESASPECVVNPPSPDQPVLVDGPAMSASTWESVDTSTTKEHVYKDCVVIETTSEHKDRLSKEFQCLPDNSEGKVQLSTDSFIKVEEASEDMTSLNDKNWNNMNASAFLDIDMPTESESRRLTTSFVHIDQKDVFGLEESKNNAESEVRSAFGELGNLETVDELSISSSDKNSNAQDVITFGANSSKQQSEHDSMSTNDCGNTEEKNQSTEVKKTESMIENGNYNVDADAKYVVPKMPVSKGQGGNKLSKKLEKRERWKEKKRKSKTPEKSLTKKIPNLEDAGKENSSGLQQENNEVFKEGEEKILASDVKTDSTNIKEKRGRNKFKEGRKTSETREEKKEEKYETEPKNFLEFVQRKTAKGVIVDAKKLMFELGFLKDVKQTDIHEAVIDQYKMAADRKKDTKEKNQTGERKEEKRKSGHSEYDRPAGGMCRDVRLETDPSLQVVRENIGSKSSIEKVAHVGTSQKLTENTKKELDMKSDKNADSSQRLSDSSRSSRMKYSDVRLETNPNMMVVRENAGSRSKDQKEKTDRSLRMKYSDVRLETNPNLMVVRENAGSKSKNQKEMTDRSLKMKYSDVRLETNPNLNVVRENAGSRSKDQKEKLRSRKIRN</sequence>
<feature type="region of interest" description="Disordered" evidence="1">
    <location>
        <begin position="320"/>
        <end position="432"/>
    </location>
</feature>
<accession>A0A8S3TFG9</accession>
<feature type="compositionally biased region" description="Low complexity" evidence="1">
    <location>
        <begin position="570"/>
        <end position="581"/>
    </location>
</feature>
<feature type="region of interest" description="Disordered" evidence="1">
    <location>
        <begin position="1"/>
        <end position="121"/>
    </location>
</feature>
<dbReference type="EMBL" id="CAJPWZ010002182">
    <property type="protein sequence ID" value="CAG2232388.1"/>
    <property type="molecule type" value="Genomic_DNA"/>
</dbReference>
<organism evidence="2 3">
    <name type="scientific">Mytilus edulis</name>
    <name type="common">Blue mussel</name>
    <dbReference type="NCBI Taxonomy" id="6550"/>
    <lineage>
        <taxon>Eukaryota</taxon>
        <taxon>Metazoa</taxon>
        <taxon>Spiralia</taxon>
        <taxon>Lophotrochozoa</taxon>
        <taxon>Mollusca</taxon>
        <taxon>Bivalvia</taxon>
        <taxon>Autobranchia</taxon>
        <taxon>Pteriomorphia</taxon>
        <taxon>Mytilida</taxon>
        <taxon>Mytiloidea</taxon>
        <taxon>Mytilidae</taxon>
        <taxon>Mytilinae</taxon>
        <taxon>Mytilus</taxon>
    </lineage>
</organism>
<feature type="region of interest" description="Disordered" evidence="1">
    <location>
        <begin position="482"/>
        <end position="521"/>
    </location>
</feature>
<feature type="compositionally biased region" description="Basic and acidic residues" evidence="1">
    <location>
        <begin position="482"/>
        <end position="511"/>
    </location>
</feature>
<evidence type="ECO:0000256" key="1">
    <source>
        <dbReference type="SAM" id="MobiDB-lite"/>
    </source>
</evidence>
<proteinExistence type="predicted"/>
<feature type="compositionally biased region" description="Basic and acidic residues" evidence="1">
    <location>
        <begin position="11"/>
        <end position="33"/>
    </location>
</feature>
<feature type="compositionally biased region" description="Basic residues" evidence="1">
    <location>
        <begin position="34"/>
        <end position="45"/>
    </location>
</feature>
<feature type="compositionally biased region" description="Basic and acidic residues" evidence="1">
    <location>
        <begin position="288"/>
        <end position="302"/>
    </location>
</feature>
<reference evidence="2" key="1">
    <citation type="submission" date="2021-03" db="EMBL/GenBank/DDBJ databases">
        <authorList>
            <person name="Bekaert M."/>
        </authorList>
    </citation>
    <scope>NUCLEOTIDE SEQUENCE</scope>
</reference>
<dbReference type="OrthoDB" id="6135086at2759"/>
<comment type="caution">
    <text evidence="2">The sequence shown here is derived from an EMBL/GenBank/DDBJ whole genome shotgun (WGS) entry which is preliminary data.</text>
</comment>
<feature type="compositionally biased region" description="Basic and acidic residues" evidence="1">
    <location>
        <begin position="335"/>
        <end position="344"/>
    </location>
</feature>
<feature type="compositionally biased region" description="Basic and acidic residues" evidence="1">
    <location>
        <begin position="555"/>
        <end position="569"/>
    </location>
</feature>
<feature type="compositionally biased region" description="Polar residues" evidence="1">
    <location>
        <begin position="112"/>
        <end position="121"/>
    </location>
</feature>
<evidence type="ECO:0000313" key="2">
    <source>
        <dbReference type="EMBL" id="CAG2232388.1"/>
    </source>
</evidence>
<feature type="compositionally biased region" description="Basic and acidic residues" evidence="1">
    <location>
        <begin position="351"/>
        <end position="369"/>
    </location>
</feature>
<feature type="compositionally biased region" description="Basic and acidic residues" evidence="1">
    <location>
        <begin position="607"/>
        <end position="628"/>
    </location>
</feature>
<keyword evidence="3" id="KW-1185">Reference proteome</keyword>
<feature type="region of interest" description="Disordered" evidence="1">
    <location>
        <begin position="249"/>
        <end position="305"/>
    </location>
</feature>
<feature type="region of interest" description="Disordered" evidence="1">
    <location>
        <begin position="542"/>
        <end position="696"/>
    </location>
</feature>